<comment type="caution">
    <text evidence="2">The sequence shown here is derived from an EMBL/GenBank/DDBJ whole genome shotgun (WGS) entry which is preliminary data.</text>
</comment>
<name>A0A433T425_ELYCH</name>
<evidence type="ECO:0000256" key="1">
    <source>
        <dbReference type="SAM" id="Phobius"/>
    </source>
</evidence>
<accession>A0A433T425</accession>
<gene>
    <name evidence="2" type="ORF">EGW08_015969</name>
</gene>
<organism evidence="2 3">
    <name type="scientific">Elysia chlorotica</name>
    <name type="common">Eastern emerald elysia</name>
    <name type="synonym">Sea slug</name>
    <dbReference type="NCBI Taxonomy" id="188477"/>
    <lineage>
        <taxon>Eukaryota</taxon>
        <taxon>Metazoa</taxon>
        <taxon>Spiralia</taxon>
        <taxon>Lophotrochozoa</taxon>
        <taxon>Mollusca</taxon>
        <taxon>Gastropoda</taxon>
        <taxon>Heterobranchia</taxon>
        <taxon>Euthyneura</taxon>
        <taxon>Panpulmonata</taxon>
        <taxon>Sacoglossa</taxon>
        <taxon>Placobranchoidea</taxon>
        <taxon>Plakobranchidae</taxon>
        <taxon>Elysia</taxon>
    </lineage>
</organism>
<keyword evidence="3" id="KW-1185">Reference proteome</keyword>
<sequence>MYKVVNLLVLRLALICAVCATLIGCVPLFVVTENSGDGTTVPQNDQAKGGVENNHHQLDQTLKAVKPIYLTSGHLNGRSGLDQLIHTIRKRQTTQLAMNFQSPPDSSSATGSFGLTHTLTGGGGGATSFGGQLGANTDGTATWGLNAGHVMGDTKLGANFGGTFGDGSTNWGLNAGHVIGGTKLGATFGGTFGDGGTNWGASAGGSLGGGLDWSAQAGGEVGGGTKWSGNIGKTWQHGGGTSSSLGAWVKAGGGGGTAAGVKYVYNL</sequence>
<keyword evidence="1" id="KW-1133">Transmembrane helix</keyword>
<reference evidence="2 3" key="1">
    <citation type="submission" date="2019-01" db="EMBL/GenBank/DDBJ databases">
        <title>A draft genome assembly of the solar-powered sea slug Elysia chlorotica.</title>
        <authorList>
            <person name="Cai H."/>
            <person name="Li Q."/>
            <person name="Fang X."/>
            <person name="Li J."/>
            <person name="Curtis N.E."/>
            <person name="Altenburger A."/>
            <person name="Shibata T."/>
            <person name="Feng M."/>
            <person name="Maeda T."/>
            <person name="Schwartz J.A."/>
            <person name="Shigenobu S."/>
            <person name="Lundholm N."/>
            <person name="Nishiyama T."/>
            <person name="Yang H."/>
            <person name="Hasebe M."/>
            <person name="Li S."/>
            <person name="Pierce S.K."/>
            <person name="Wang J."/>
        </authorList>
    </citation>
    <scope>NUCLEOTIDE SEQUENCE [LARGE SCALE GENOMIC DNA]</scope>
    <source>
        <strain evidence="2">EC2010</strain>
        <tissue evidence="2">Whole organism of an adult</tissue>
    </source>
</reference>
<proteinExistence type="predicted"/>
<evidence type="ECO:0000313" key="3">
    <source>
        <dbReference type="Proteomes" id="UP000271974"/>
    </source>
</evidence>
<feature type="transmembrane region" description="Helical" evidence="1">
    <location>
        <begin position="12"/>
        <end position="31"/>
    </location>
</feature>
<dbReference type="Proteomes" id="UP000271974">
    <property type="component" value="Unassembled WGS sequence"/>
</dbReference>
<dbReference type="EMBL" id="RQTK01000676">
    <property type="protein sequence ID" value="RUS76276.1"/>
    <property type="molecule type" value="Genomic_DNA"/>
</dbReference>
<dbReference type="AlphaFoldDB" id="A0A433T425"/>
<dbReference type="OrthoDB" id="10593925at2759"/>
<evidence type="ECO:0000313" key="2">
    <source>
        <dbReference type="EMBL" id="RUS76276.1"/>
    </source>
</evidence>
<dbReference type="PROSITE" id="PS51257">
    <property type="entry name" value="PROKAR_LIPOPROTEIN"/>
    <property type="match status" value="1"/>
</dbReference>
<keyword evidence="1" id="KW-0812">Transmembrane</keyword>
<protein>
    <submittedName>
        <fullName evidence="2">Uncharacterized protein</fullName>
    </submittedName>
</protein>
<keyword evidence="1" id="KW-0472">Membrane</keyword>